<name>A0AAW1LNU3_SAPOF</name>
<proteinExistence type="predicted"/>
<dbReference type="InterPro" id="IPR056633">
    <property type="entry name" value="DUF7731"/>
</dbReference>
<keyword evidence="4" id="KW-1185">Reference proteome</keyword>
<dbReference type="PANTHER" id="PTHR34366">
    <property type="entry name" value="OS07G0289901 PROTEIN-RELATED"/>
    <property type="match status" value="1"/>
</dbReference>
<protein>
    <recommendedName>
        <fullName evidence="2">DUF7731 domain-containing protein</fullName>
    </recommendedName>
</protein>
<dbReference type="EMBL" id="JBDFQZ010000004">
    <property type="protein sequence ID" value="KAK9735662.1"/>
    <property type="molecule type" value="Genomic_DNA"/>
</dbReference>
<dbReference type="AlphaFoldDB" id="A0AAW1LNU3"/>
<reference evidence="3" key="1">
    <citation type="submission" date="2024-03" db="EMBL/GenBank/DDBJ databases">
        <title>WGS assembly of Saponaria officinalis var. Norfolk2.</title>
        <authorList>
            <person name="Jenkins J."/>
            <person name="Shu S."/>
            <person name="Grimwood J."/>
            <person name="Barry K."/>
            <person name="Goodstein D."/>
            <person name="Schmutz J."/>
            <person name="Leebens-Mack J."/>
            <person name="Osbourn A."/>
        </authorList>
    </citation>
    <scope>NUCLEOTIDE SEQUENCE [LARGE SCALE GENOMIC DNA]</scope>
    <source>
        <strain evidence="3">JIC</strain>
    </source>
</reference>
<evidence type="ECO:0000259" key="2">
    <source>
        <dbReference type="Pfam" id="PF24865"/>
    </source>
</evidence>
<evidence type="ECO:0000256" key="1">
    <source>
        <dbReference type="SAM" id="SignalP"/>
    </source>
</evidence>
<gene>
    <name evidence="3" type="ORF">RND81_04G218300</name>
</gene>
<organism evidence="3 4">
    <name type="scientific">Saponaria officinalis</name>
    <name type="common">Common soapwort</name>
    <name type="synonym">Lychnis saponaria</name>
    <dbReference type="NCBI Taxonomy" id="3572"/>
    <lineage>
        <taxon>Eukaryota</taxon>
        <taxon>Viridiplantae</taxon>
        <taxon>Streptophyta</taxon>
        <taxon>Embryophyta</taxon>
        <taxon>Tracheophyta</taxon>
        <taxon>Spermatophyta</taxon>
        <taxon>Magnoliopsida</taxon>
        <taxon>eudicotyledons</taxon>
        <taxon>Gunneridae</taxon>
        <taxon>Pentapetalae</taxon>
        <taxon>Caryophyllales</taxon>
        <taxon>Caryophyllaceae</taxon>
        <taxon>Caryophylleae</taxon>
        <taxon>Saponaria</taxon>
    </lineage>
</organism>
<evidence type="ECO:0000313" key="4">
    <source>
        <dbReference type="Proteomes" id="UP001443914"/>
    </source>
</evidence>
<feature type="domain" description="DUF7731" evidence="2">
    <location>
        <begin position="25"/>
        <end position="124"/>
    </location>
</feature>
<evidence type="ECO:0000313" key="3">
    <source>
        <dbReference type="EMBL" id="KAK9735662.1"/>
    </source>
</evidence>
<feature type="chain" id="PRO_5043878405" description="DUF7731 domain-containing protein" evidence="1">
    <location>
        <begin position="22"/>
        <end position="161"/>
    </location>
</feature>
<dbReference type="Pfam" id="PF24865">
    <property type="entry name" value="DUF7731"/>
    <property type="match status" value="1"/>
</dbReference>
<sequence>MAKHGILRLVVFAIFCYSGFAQNPGQLIAKALSCFNANNIYKRCNEPYRLTQSGYINVPFTATNQFCYGPCLSETHLVLDCVDHSLSTFVFYNKATLNTIRSTLQSACGHSHDRGNFNVEEYMQDYYEDEYSSANLPLAPSNLFTFVLATAVFLLTARAVF</sequence>
<accession>A0AAW1LNU3</accession>
<dbReference type="Proteomes" id="UP001443914">
    <property type="component" value="Unassembled WGS sequence"/>
</dbReference>
<feature type="signal peptide" evidence="1">
    <location>
        <begin position="1"/>
        <end position="21"/>
    </location>
</feature>
<comment type="caution">
    <text evidence="3">The sequence shown here is derived from an EMBL/GenBank/DDBJ whole genome shotgun (WGS) entry which is preliminary data.</text>
</comment>
<dbReference type="PANTHER" id="PTHR34366:SF2">
    <property type="entry name" value="OS07G0289901 PROTEIN"/>
    <property type="match status" value="1"/>
</dbReference>
<keyword evidence="1" id="KW-0732">Signal</keyword>